<evidence type="ECO:0000313" key="1">
    <source>
        <dbReference type="EMBL" id="MET4562202.1"/>
    </source>
</evidence>
<dbReference type="RefSeq" id="WP_354472384.1">
    <property type="nucleotide sequence ID" value="NZ_JBEPSB010000018.1"/>
</dbReference>
<gene>
    <name evidence="1" type="ORF">ABIA69_003388</name>
</gene>
<name>A0ABV2PMM7_9BACI</name>
<evidence type="ECO:0000313" key="2">
    <source>
        <dbReference type="Proteomes" id="UP001549363"/>
    </source>
</evidence>
<sequence>MDKEEKALMEELITMKVQKKADELGVKFKVVYKMQEYCPIFHIRIKSGVGEVGQFVDYICDLIVSKYGREVRFTYPTRL</sequence>
<organism evidence="1 2">
    <name type="scientific">Lysinibacillus parviboronicapiens</name>
    <dbReference type="NCBI Taxonomy" id="436516"/>
    <lineage>
        <taxon>Bacteria</taxon>
        <taxon>Bacillati</taxon>
        <taxon>Bacillota</taxon>
        <taxon>Bacilli</taxon>
        <taxon>Bacillales</taxon>
        <taxon>Bacillaceae</taxon>
        <taxon>Lysinibacillus</taxon>
    </lineage>
</organism>
<keyword evidence="2" id="KW-1185">Reference proteome</keyword>
<comment type="caution">
    <text evidence="1">The sequence shown here is derived from an EMBL/GenBank/DDBJ whole genome shotgun (WGS) entry which is preliminary data.</text>
</comment>
<reference evidence="1 2" key="1">
    <citation type="submission" date="2024-06" db="EMBL/GenBank/DDBJ databases">
        <title>Sorghum-associated microbial communities from plants grown in Nebraska, USA.</title>
        <authorList>
            <person name="Schachtman D."/>
        </authorList>
    </citation>
    <scope>NUCLEOTIDE SEQUENCE [LARGE SCALE GENOMIC DNA]</scope>
    <source>
        <strain evidence="1 2">736</strain>
    </source>
</reference>
<dbReference type="Proteomes" id="UP001549363">
    <property type="component" value="Unassembled WGS sequence"/>
</dbReference>
<dbReference type="EMBL" id="JBEPSB010000018">
    <property type="protein sequence ID" value="MET4562202.1"/>
    <property type="molecule type" value="Genomic_DNA"/>
</dbReference>
<proteinExistence type="predicted"/>
<protein>
    <submittedName>
        <fullName evidence="1">Uncharacterized protein</fullName>
    </submittedName>
</protein>
<accession>A0ABV2PMM7</accession>